<dbReference type="CDD" id="cd07089">
    <property type="entry name" value="ALDH_CddD-AldA-like"/>
    <property type="match status" value="1"/>
</dbReference>
<dbReference type="PANTHER" id="PTHR42804">
    <property type="entry name" value="ALDEHYDE DEHYDROGENASE"/>
    <property type="match status" value="1"/>
</dbReference>
<dbReference type="Gene3D" id="3.40.309.10">
    <property type="entry name" value="Aldehyde Dehydrogenase, Chain A, domain 2"/>
    <property type="match status" value="1"/>
</dbReference>
<dbReference type="Gene3D" id="3.40.605.10">
    <property type="entry name" value="Aldehyde Dehydrogenase, Chain A, domain 1"/>
    <property type="match status" value="1"/>
</dbReference>
<feature type="active site" evidence="3">
    <location>
        <position position="256"/>
    </location>
</feature>
<name>A0ABW6SES9_9NOCA</name>
<proteinExistence type="inferred from homology"/>
<dbReference type="PROSITE" id="PS00687">
    <property type="entry name" value="ALDEHYDE_DEHYDR_GLU"/>
    <property type="match status" value="1"/>
</dbReference>
<accession>A0ABW6SES9</accession>
<evidence type="ECO:0000256" key="2">
    <source>
        <dbReference type="ARBA" id="ARBA00023002"/>
    </source>
</evidence>
<dbReference type="InterPro" id="IPR016163">
    <property type="entry name" value="Ald_DH_C"/>
</dbReference>
<protein>
    <submittedName>
        <fullName evidence="6">Aldehyde dehydrogenase family protein</fullName>
    </submittedName>
</protein>
<feature type="domain" description="Aldehyde dehydrogenase" evidence="5">
    <location>
        <begin position="19"/>
        <end position="479"/>
    </location>
</feature>
<organism evidence="6 7">
    <name type="scientific">Nocardia jiangxiensis</name>
    <dbReference type="NCBI Taxonomy" id="282685"/>
    <lineage>
        <taxon>Bacteria</taxon>
        <taxon>Bacillati</taxon>
        <taxon>Actinomycetota</taxon>
        <taxon>Actinomycetes</taxon>
        <taxon>Mycobacteriales</taxon>
        <taxon>Nocardiaceae</taxon>
        <taxon>Nocardia</taxon>
    </lineage>
</organism>
<dbReference type="InterPro" id="IPR015590">
    <property type="entry name" value="Aldehyde_DH_dom"/>
</dbReference>
<keyword evidence="7" id="KW-1185">Reference proteome</keyword>
<gene>
    <name evidence="6" type="ORF">ACFYXQ_44455</name>
</gene>
<evidence type="ECO:0000313" key="7">
    <source>
        <dbReference type="Proteomes" id="UP001601992"/>
    </source>
</evidence>
<dbReference type="InterPro" id="IPR016161">
    <property type="entry name" value="Ald_DH/histidinol_DH"/>
</dbReference>
<evidence type="ECO:0000256" key="1">
    <source>
        <dbReference type="ARBA" id="ARBA00009986"/>
    </source>
</evidence>
<keyword evidence="2 4" id="KW-0560">Oxidoreductase</keyword>
<comment type="similarity">
    <text evidence="1 4">Belongs to the aldehyde dehydrogenase family.</text>
</comment>
<dbReference type="Pfam" id="PF00171">
    <property type="entry name" value="Aldedh"/>
    <property type="match status" value="1"/>
</dbReference>
<dbReference type="SUPFAM" id="SSF53720">
    <property type="entry name" value="ALDH-like"/>
    <property type="match status" value="1"/>
</dbReference>
<dbReference type="EMBL" id="JBIAQY010000031">
    <property type="protein sequence ID" value="MFF3574822.1"/>
    <property type="molecule type" value="Genomic_DNA"/>
</dbReference>
<dbReference type="InterPro" id="IPR016162">
    <property type="entry name" value="Ald_DH_N"/>
</dbReference>
<reference evidence="6 7" key="1">
    <citation type="submission" date="2024-10" db="EMBL/GenBank/DDBJ databases">
        <title>The Natural Products Discovery Center: Release of the First 8490 Sequenced Strains for Exploring Actinobacteria Biosynthetic Diversity.</title>
        <authorList>
            <person name="Kalkreuter E."/>
            <person name="Kautsar S.A."/>
            <person name="Yang D."/>
            <person name="Bader C.D."/>
            <person name="Teijaro C.N."/>
            <person name="Fluegel L."/>
            <person name="Davis C.M."/>
            <person name="Simpson J.R."/>
            <person name="Lauterbach L."/>
            <person name="Steele A.D."/>
            <person name="Gui C."/>
            <person name="Meng S."/>
            <person name="Li G."/>
            <person name="Viehrig K."/>
            <person name="Ye F."/>
            <person name="Su P."/>
            <person name="Kiefer A.F."/>
            <person name="Nichols A."/>
            <person name="Cepeda A.J."/>
            <person name="Yan W."/>
            <person name="Fan B."/>
            <person name="Jiang Y."/>
            <person name="Adhikari A."/>
            <person name="Zheng C.-J."/>
            <person name="Schuster L."/>
            <person name="Cowan T.M."/>
            <person name="Smanski M.J."/>
            <person name="Chevrette M.G."/>
            <person name="De Carvalho L.P.S."/>
            <person name="Shen B."/>
        </authorList>
    </citation>
    <scope>NUCLEOTIDE SEQUENCE [LARGE SCALE GENOMIC DNA]</scope>
    <source>
        <strain evidence="6 7">NPDC002593</strain>
    </source>
</reference>
<dbReference type="Proteomes" id="UP001601992">
    <property type="component" value="Unassembled WGS sequence"/>
</dbReference>
<dbReference type="RefSeq" id="WP_051193229.1">
    <property type="nucleotide sequence ID" value="NZ_JBIAQY010000031.1"/>
</dbReference>
<evidence type="ECO:0000256" key="3">
    <source>
        <dbReference type="PROSITE-ProRule" id="PRU10007"/>
    </source>
</evidence>
<evidence type="ECO:0000256" key="4">
    <source>
        <dbReference type="RuleBase" id="RU003345"/>
    </source>
</evidence>
<dbReference type="InterPro" id="IPR029510">
    <property type="entry name" value="Ald_DH_CS_GLU"/>
</dbReference>
<sequence>MLVTDQKILIDGELVGATDGRTYEVFNPATEEVAGIAPDAQVADVERAIAAARRAFDETDWATDVELRRRCLTQLQDNLRKMADEVRPLLTAESGMPLALSFPMGLDGPVESLGFWPDLLSTYEFERTLAPKQIMGGESVRTVRKEAAGVVAAITPWNFPFQLNLTKIGGALAAGCTVVLKPAPDTPWSGTVLAAAAVDTDIPAGVLNIVTTSDNRVAEVLTTHRDVDQITFTGSTRTGRLIMRNASETVKRVSLELGGKSAAIILDDADLASSVAMAAAAVCMHAGQGCALATRLLVPNHLMDQVAAIAEQVLSGLPWGDPTDMANMMGPLINRAQFDKVLDYIEVGKSEARLVVGGGRPEKYTKGYFVAPTLFSHVPPDSRIAREEIFGPVVVLIGFADDEDAVRIANDSEFGLSGSVYSADVERAKRIALRLRTGTIALNGAQWFDVESPFGGYKQSGLGREWGVEGLEDFLETKTFSYPVS</sequence>
<evidence type="ECO:0000259" key="5">
    <source>
        <dbReference type="Pfam" id="PF00171"/>
    </source>
</evidence>
<comment type="caution">
    <text evidence="6">The sequence shown here is derived from an EMBL/GenBank/DDBJ whole genome shotgun (WGS) entry which is preliminary data.</text>
</comment>
<evidence type="ECO:0000313" key="6">
    <source>
        <dbReference type="EMBL" id="MFF3574822.1"/>
    </source>
</evidence>
<dbReference type="PANTHER" id="PTHR42804:SF1">
    <property type="entry name" value="ALDEHYDE DEHYDROGENASE-RELATED"/>
    <property type="match status" value="1"/>
</dbReference>